<dbReference type="Proteomes" id="UP000095282">
    <property type="component" value="Unplaced"/>
</dbReference>
<dbReference type="CDD" id="cd22150">
    <property type="entry name" value="F-box_CeFBXA-like"/>
    <property type="match status" value="3"/>
</dbReference>
<name>A0A1I7UI98_9PELO</name>
<dbReference type="STRING" id="1561998.A0A1I7UI98"/>
<dbReference type="InterPro" id="IPR040161">
    <property type="entry name" value="FB224"/>
</dbReference>
<dbReference type="InterPro" id="IPR041426">
    <property type="entry name" value="Mos1_HTH"/>
</dbReference>
<dbReference type="InterPro" id="IPR036047">
    <property type="entry name" value="F-box-like_dom_sf"/>
</dbReference>
<accession>A0A1I7UI98</accession>
<dbReference type="InterPro" id="IPR002900">
    <property type="entry name" value="DUF38/FTH_CAE_spp"/>
</dbReference>
<sequence length="1611" mass="189854">MSKFPHPLALEALILYDIEKWRTADRSYRNLCNMIGEKAISEEDFDDLYRKMIKEKTHPLDLRLCILSDVIEKKPIDKSFKDISEMVGSIDYQDFEFWFDRFSTGNWSLDQKTFSDLPIEIVRNIVEYSDIMSQVKLRKVFSGLRNIVNQLRPSVNFIEFGLTNPRTIGFICHVKHRNPCPVINYTGKNREERAFSDMEILLKNPRLRLEYFYWINDSLIDQKLEDLLNSLNHQLEIGLLFVHTTNEDLMIDLLKAVKPGTLKELVVYGIPEKSIDFDRLSGLIQWKQAKKFKFDKSFLDFSSNFHHFHHFEKFTINVDSITLDDLLEMKMVFSSNSNFKRCDIHTKKPMRIQLISETLGFTFDSTHSLFYERYGIPGSNDYLLFEIIWLALRRVSRGLRSIVDQVRPSIDSLAYNFNSRRQVQIHAKYIFRYPMNFRKDFKEREFNDIKIFLRNPRLRLEWLEWDNGTSSDDQKLIELLDSLNHQLKIKYLVMMSLRENAMVALLKAMKPGILEEITINSVTAIDQLAALDQWKQAKSVEIRGVYSDFFRHFHHFHHFETLKVRVESISMDDILNMRNVFSEKVNFKECFIETRNDPPTTVIAEQLGLTNNQDRRFPKRYNIPGSNDCLLFNVNYCEVNIMAEYLHNLLGILNLNQKTFNDLPVKNIVEIIEYLDFKERMTLRKVSRDLRKIVDDMKPLVDRIFYTYGFQQSDSGFIVRLTCHTTDRKSFSCFSDMKKLKYSFNNIEILLRNPQLQLDYFEWSNLYLQEDNQKMIDLFTSLNHQLKIRELELGHIQDNALIALLKAVEPGTLEEINLKFACDPMNFDRIYELDQWKQAKRVKIHSDFPKLFATFHHFHHFETLNVHVEWLSTDNLLIMRNVFSENVNFKDCFVKTGSELKSKQKRVIAEQLGLTNNPGRRFPKRYDIPGSNDCLLFEAKYDGINIVRRESIDNLINLWLTLRKVSSGLRSIVDQVRPSIEYLEYDSDYQMPVVIYTTYFYCCPEKLFTEKDCKERAFNDMAIFFEKSQTSIGMVFSENVDFKKCSIGARNKPPKTVIEKRLGLYNNPVKNPASIFSKQCDIPGSEDCLLFDIHCYGVMIVRRKSTGNRNPKLRLEYLKWDNDRSSEDQKLIDLLDSLDHQLEIKQLVMFSLKKEAAVALLKAMKPGILEEITTTTEISMTSIDRLAELDQWKQAKYVVIHGLYSNFSRHFHHFHHFETLKVRVESISLDDLLNMRNVFSKNISFKECSIETRNKPPRTVIEEQLGLYDSPASISSNRFTKQCDIPEFTDYRMAENLQNRLGSLNLNQKTFNDLPVETIVEIIEYLDFKAQLSLRRVSRGLRNIVDDMRPLVDGLSYTSEFADDDGIFFMLFFFRMKRNSGYWFNSMSYNGSKCNKNGLDILEILLRNPRLRLEYFEWCGQRSSEDDERLVDLLISLNRKLKITELKLGYSNEDVIFNILKAVEPGTLEEIHIQYLWDFTRFDRFAELDQWKQAKYVTINAVCFDFSLNFHHFHHFESLFFDIGSISVDDILIMRNVFLKNVNFHDCSIEVYRTRLWAKTIKKQLGLSDVPINYPTSSYFGRYDIPDSNDYLRYEIKHLGINVTRESADSL</sequence>
<dbReference type="PANTHER" id="PTHR23015">
    <property type="entry name" value="UNCHARACTERIZED C.ELEGANS PROTEIN"/>
    <property type="match status" value="1"/>
</dbReference>
<dbReference type="Pfam" id="PF17906">
    <property type="entry name" value="HTH_48"/>
    <property type="match status" value="2"/>
</dbReference>
<dbReference type="WBParaSite" id="Csp11.Scaffold629.g9598.t2">
    <property type="protein sequence ID" value="Csp11.Scaffold629.g9598.t2"/>
    <property type="gene ID" value="Csp11.Scaffold629.g9598"/>
</dbReference>
<evidence type="ECO:0000259" key="1">
    <source>
        <dbReference type="PROSITE" id="PS50181"/>
    </source>
</evidence>
<dbReference type="InterPro" id="IPR001810">
    <property type="entry name" value="F-box_dom"/>
</dbReference>
<feature type="domain" description="F-box" evidence="1">
    <location>
        <begin position="111"/>
        <end position="160"/>
    </location>
</feature>
<dbReference type="SUPFAM" id="SSF81383">
    <property type="entry name" value="F-box domain"/>
    <property type="match status" value="2"/>
</dbReference>
<dbReference type="PANTHER" id="PTHR23015:SF4">
    <property type="entry name" value="DUF38 DOMAIN-CONTAINING PROTEIN-RELATED"/>
    <property type="match status" value="1"/>
</dbReference>
<keyword evidence="2" id="KW-1185">Reference proteome</keyword>
<dbReference type="PROSITE" id="PS50181">
    <property type="entry name" value="FBOX"/>
    <property type="match status" value="3"/>
</dbReference>
<proteinExistence type="predicted"/>
<dbReference type="Pfam" id="PF01827">
    <property type="entry name" value="FTH"/>
    <property type="match status" value="5"/>
</dbReference>
<organism evidence="2 3">
    <name type="scientific">Caenorhabditis tropicalis</name>
    <dbReference type="NCBI Taxonomy" id="1561998"/>
    <lineage>
        <taxon>Eukaryota</taxon>
        <taxon>Metazoa</taxon>
        <taxon>Ecdysozoa</taxon>
        <taxon>Nematoda</taxon>
        <taxon>Chromadorea</taxon>
        <taxon>Rhabditida</taxon>
        <taxon>Rhabditina</taxon>
        <taxon>Rhabditomorpha</taxon>
        <taxon>Rhabditoidea</taxon>
        <taxon>Rhabditidae</taxon>
        <taxon>Peloderinae</taxon>
        <taxon>Caenorhabditis</taxon>
    </lineage>
</organism>
<dbReference type="Pfam" id="PF00646">
    <property type="entry name" value="F-box"/>
    <property type="match status" value="3"/>
</dbReference>
<feature type="domain" description="F-box" evidence="1">
    <location>
        <begin position="1308"/>
        <end position="1355"/>
    </location>
</feature>
<protein>
    <submittedName>
        <fullName evidence="3">F-box domain-containing protein</fullName>
    </submittedName>
</protein>
<evidence type="ECO:0000313" key="2">
    <source>
        <dbReference type="Proteomes" id="UP000095282"/>
    </source>
</evidence>
<feature type="domain" description="F-box" evidence="1">
    <location>
        <begin position="657"/>
        <end position="708"/>
    </location>
</feature>
<reference evidence="3" key="1">
    <citation type="submission" date="2016-11" db="UniProtKB">
        <authorList>
            <consortium name="WormBaseParasite"/>
        </authorList>
    </citation>
    <scope>IDENTIFICATION</scope>
</reference>
<evidence type="ECO:0000313" key="3">
    <source>
        <dbReference type="WBParaSite" id="Csp11.Scaffold629.g9598.t2"/>
    </source>
</evidence>
<dbReference type="eggNOG" id="ENOG502TJJI">
    <property type="taxonomic scope" value="Eukaryota"/>
</dbReference>
<dbReference type="SMART" id="SM00256">
    <property type="entry name" value="FBOX"/>
    <property type="match status" value="3"/>
</dbReference>
<dbReference type="GO" id="GO:0045087">
    <property type="term" value="P:innate immune response"/>
    <property type="evidence" value="ECO:0007669"/>
    <property type="project" value="TreeGrafter"/>
</dbReference>